<protein>
    <recommendedName>
        <fullName evidence="3">Reverse transcriptase</fullName>
    </recommendedName>
</protein>
<dbReference type="Proteomes" id="UP000198211">
    <property type="component" value="Unassembled WGS sequence"/>
</dbReference>
<dbReference type="InterPro" id="IPR036691">
    <property type="entry name" value="Endo/exonu/phosph_ase_sf"/>
</dbReference>
<dbReference type="EMBL" id="NBNE01001047">
    <property type="protein sequence ID" value="OWZ15811.1"/>
    <property type="molecule type" value="Genomic_DNA"/>
</dbReference>
<dbReference type="Gene3D" id="3.60.10.10">
    <property type="entry name" value="Endonuclease/exonuclease/phosphatase"/>
    <property type="match status" value="1"/>
</dbReference>
<evidence type="ECO:0008006" key="3">
    <source>
        <dbReference type="Google" id="ProtNLM"/>
    </source>
</evidence>
<reference evidence="2" key="1">
    <citation type="submission" date="2017-03" db="EMBL/GenBank/DDBJ databases">
        <title>Phytopthora megakarya and P. palmivora, two closely related causual agents of cacao black pod achieved similar genome size and gene model numbers by different mechanisms.</title>
        <authorList>
            <person name="Ali S."/>
            <person name="Shao J."/>
            <person name="Larry D.J."/>
            <person name="Kronmiller B."/>
            <person name="Shen D."/>
            <person name="Strem M.D."/>
            <person name="Melnick R.L."/>
            <person name="Guiltinan M.J."/>
            <person name="Tyler B.M."/>
            <person name="Meinhardt L.W."/>
            <person name="Bailey B.A."/>
        </authorList>
    </citation>
    <scope>NUCLEOTIDE SEQUENCE [LARGE SCALE GENOMIC DNA]</scope>
    <source>
        <strain evidence="2">zdho120</strain>
    </source>
</reference>
<gene>
    <name evidence="1" type="ORF">PHMEG_00010477</name>
</gene>
<evidence type="ECO:0000313" key="2">
    <source>
        <dbReference type="Proteomes" id="UP000198211"/>
    </source>
</evidence>
<sequence length="104" mass="11823">MFKEMHIMNVYTPASNPEAREKYFTRLRDWQIAQIPFSIIAGDYNCVEASSLDRFGQIRPERTERETLSRIVQDGPLADARVLQGSALSELGLSLLNMAMRGCQ</sequence>
<organism evidence="1 2">
    <name type="scientific">Phytophthora megakarya</name>
    <dbReference type="NCBI Taxonomy" id="4795"/>
    <lineage>
        <taxon>Eukaryota</taxon>
        <taxon>Sar</taxon>
        <taxon>Stramenopiles</taxon>
        <taxon>Oomycota</taxon>
        <taxon>Peronosporomycetes</taxon>
        <taxon>Peronosporales</taxon>
        <taxon>Peronosporaceae</taxon>
        <taxon>Phytophthora</taxon>
    </lineage>
</organism>
<name>A0A225WDL2_9STRA</name>
<accession>A0A225WDL2</accession>
<proteinExistence type="predicted"/>
<dbReference type="AlphaFoldDB" id="A0A225WDL2"/>
<keyword evidence="2" id="KW-1185">Reference proteome</keyword>
<comment type="caution">
    <text evidence="1">The sequence shown here is derived from an EMBL/GenBank/DDBJ whole genome shotgun (WGS) entry which is preliminary data.</text>
</comment>
<evidence type="ECO:0000313" key="1">
    <source>
        <dbReference type="EMBL" id="OWZ15811.1"/>
    </source>
</evidence>
<dbReference type="SUPFAM" id="SSF56219">
    <property type="entry name" value="DNase I-like"/>
    <property type="match status" value="1"/>
</dbReference>